<reference evidence="2" key="1">
    <citation type="submission" date="2020-12" db="EMBL/GenBank/DDBJ databases">
        <title>M. sibirica DSM 26468T genome.</title>
        <authorList>
            <person name="Thieme N."/>
            <person name="Rettenmaier R."/>
            <person name="Zverlov V."/>
            <person name="Liebl W."/>
        </authorList>
    </citation>
    <scope>NUCLEOTIDE SEQUENCE</scope>
    <source>
        <strain evidence="2">DSM 26468</strain>
    </source>
</reference>
<comment type="caution">
    <text evidence="2">The sequence shown here is derived from an EMBL/GenBank/DDBJ whole genome shotgun (WGS) entry which is preliminary data.</text>
</comment>
<keyword evidence="3" id="KW-1185">Reference proteome</keyword>
<keyword evidence="1" id="KW-0812">Transmembrane</keyword>
<keyword evidence="1" id="KW-1133">Transmembrane helix</keyword>
<protein>
    <recommendedName>
        <fullName evidence="4">Zinc ribbon domain-containing protein</fullName>
    </recommendedName>
</protein>
<accession>A0A8J7HCQ0</accession>
<gene>
    <name evidence="2" type="ORF">I5677_15525</name>
</gene>
<feature type="transmembrane region" description="Helical" evidence="1">
    <location>
        <begin position="87"/>
        <end position="106"/>
    </location>
</feature>
<dbReference type="Gene3D" id="2.120.10.30">
    <property type="entry name" value="TolB, C-terminal domain"/>
    <property type="match status" value="1"/>
</dbReference>
<dbReference type="EMBL" id="JAEAGR010000019">
    <property type="protein sequence ID" value="MBH1942311.1"/>
    <property type="molecule type" value="Genomic_DNA"/>
</dbReference>
<proteinExistence type="predicted"/>
<dbReference type="SUPFAM" id="SSF82171">
    <property type="entry name" value="DPP6 N-terminal domain-like"/>
    <property type="match status" value="1"/>
</dbReference>
<sequence>MKCDYCGTQNNDNALFCISCGKNLLPAIELSHDNEQSEEELGFSFPDSEYIKPEVVTNSYCNTNTTEETDEDNTQADIPHRKNNKRLIISVASALILTCLIFYIVYRVQDNYNYNNPENVIEFYPNYNTKETHIFNRKGEVVHNLTEEVYPSYNLNKTSAILTGNSEYIAEGLRSYNLSYVDMKRYVPFDKKVINFALSDNGKFLAYTTYEEDKGFQLWLYDTAKNKQKLLLTSDDHTFIMINISPDGTDITYTMVNYPWDPTEGNIEMEAFLVKNGSKPKSLGFDKLILALSDDAQYIYYSDLTEDMGLKSLYLLKGDEVILIDEDFTVSGHISLNQDYSEVMFMSQGMTYVSRDGNDKQQISDTVVVDFIIPTKAVRKNNLNFLTIYGFETFKNKIFIDDYDNLMFIQEDYQTEKIGIASKSRNICISKDGNNLVYLSPNKSIIKVSDLQGKRSNSKLIELADTLIASDNLSDIYYLNNKKLYYIKEDKETEFLLDHVWDIQWNTDKTAAFLITDNEDKKGRQLYYIKQGNKIKSAFVDQDIKILSFMRLNYGLGIRLDKNDKKMLYYNPGGVKLKRVLVE</sequence>
<dbReference type="Proteomes" id="UP000623269">
    <property type="component" value="Unassembled WGS sequence"/>
</dbReference>
<dbReference type="InterPro" id="IPR011042">
    <property type="entry name" value="6-blade_b-propeller_TolB-like"/>
</dbReference>
<evidence type="ECO:0008006" key="4">
    <source>
        <dbReference type="Google" id="ProtNLM"/>
    </source>
</evidence>
<organism evidence="2 3">
    <name type="scientific">Mobilitalea sibirica</name>
    <dbReference type="NCBI Taxonomy" id="1462919"/>
    <lineage>
        <taxon>Bacteria</taxon>
        <taxon>Bacillati</taxon>
        <taxon>Bacillota</taxon>
        <taxon>Clostridia</taxon>
        <taxon>Lachnospirales</taxon>
        <taxon>Lachnospiraceae</taxon>
        <taxon>Mobilitalea</taxon>
    </lineage>
</organism>
<name>A0A8J7HCQ0_9FIRM</name>
<keyword evidence="1" id="KW-0472">Membrane</keyword>
<dbReference type="AlphaFoldDB" id="A0A8J7HCQ0"/>
<evidence type="ECO:0000313" key="2">
    <source>
        <dbReference type="EMBL" id="MBH1942311.1"/>
    </source>
</evidence>
<dbReference type="RefSeq" id="WP_197662558.1">
    <property type="nucleotide sequence ID" value="NZ_JAEAGR010000019.1"/>
</dbReference>
<evidence type="ECO:0000256" key="1">
    <source>
        <dbReference type="SAM" id="Phobius"/>
    </source>
</evidence>
<evidence type="ECO:0000313" key="3">
    <source>
        <dbReference type="Proteomes" id="UP000623269"/>
    </source>
</evidence>